<sequence>MEENERKRKKTFAIVFLSVFALILAIDLIFFVDWNKKEKPNHSGEVQTEETGKTEGKNTAEEDGTSTAGEKEKTGTRSP</sequence>
<dbReference type="AlphaFoldDB" id="A0A420VE90"/>
<name>A0A420VE90_9BACI</name>
<proteinExistence type="predicted"/>
<dbReference type="EMBL" id="AZRV01000035">
    <property type="protein sequence ID" value="RKO61830.1"/>
    <property type="molecule type" value="Genomic_DNA"/>
</dbReference>
<comment type="caution">
    <text evidence="3">The sequence shown here is derived from an EMBL/GenBank/DDBJ whole genome shotgun (WGS) entry which is preliminary data.</text>
</comment>
<evidence type="ECO:0000313" key="3">
    <source>
        <dbReference type="EMBL" id="RKO61830.1"/>
    </source>
</evidence>
<evidence type="ECO:0000256" key="2">
    <source>
        <dbReference type="SAM" id="Phobius"/>
    </source>
</evidence>
<keyword evidence="2" id="KW-0812">Transmembrane</keyword>
<protein>
    <submittedName>
        <fullName evidence="3">Uncharacterized protein</fullName>
    </submittedName>
</protein>
<accession>A0A420VE90</accession>
<dbReference type="RefSeq" id="WP_120669285.1">
    <property type="nucleotide sequence ID" value="NZ_AZRV01000035.1"/>
</dbReference>
<organism evidence="3 4">
    <name type="scientific">Caldibacillus debilis GB1</name>
    <dbReference type="NCBI Taxonomy" id="1339248"/>
    <lineage>
        <taxon>Bacteria</taxon>
        <taxon>Bacillati</taxon>
        <taxon>Bacillota</taxon>
        <taxon>Bacilli</taxon>
        <taxon>Bacillales</taxon>
        <taxon>Bacillaceae</taxon>
        <taxon>Caldibacillus</taxon>
    </lineage>
</organism>
<evidence type="ECO:0000313" key="4">
    <source>
        <dbReference type="Proteomes" id="UP000286235"/>
    </source>
</evidence>
<keyword evidence="2" id="KW-0472">Membrane</keyword>
<feature type="region of interest" description="Disordered" evidence="1">
    <location>
        <begin position="39"/>
        <end position="79"/>
    </location>
</feature>
<dbReference type="Proteomes" id="UP000286235">
    <property type="component" value="Unassembled WGS sequence"/>
</dbReference>
<evidence type="ECO:0000256" key="1">
    <source>
        <dbReference type="SAM" id="MobiDB-lite"/>
    </source>
</evidence>
<feature type="transmembrane region" description="Helical" evidence="2">
    <location>
        <begin position="12"/>
        <end position="32"/>
    </location>
</feature>
<feature type="compositionally biased region" description="Basic and acidic residues" evidence="1">
    <location>
        <begin position="69"/>
        <end position="79"/>
    </location>
</feature>
<reference evidence="3 4" key="1">
    <citation type="submission" date="2013-12" db="EMBL/GenBank/DDBJ databases">
        <title>Genome and proteome characterization of Caldibacillus debilis GB1 derived from a cellulolytic aero-tolerant co-culture.</title>
        <authorList>
            <person name="Wushke S.T."/>
            <person name="Zhang X."/>
            <person name="Fristensky B."/>
            <person name="Wilkins J.A."/>
            <person name="Levin D.B."/>
            <person name="Sparling R."/>
        </authorList>
    </citation>
    <scope>NUCLEOTIDE SEQUENCE [LARGE SCALE GENOMIC DNA]</scope>
    <source>
        <strain evidence="3 4">GB1</strain>
    </source>
</reference>
<feature type="compositionally biased region" description="Basic and acidic residues" evidence="1">
    <location>
        <begin position="50"/>
        <end position="60"/>
    </location>
</feature>
<keyword evidence="4" id="KW-1185">Reference proteome</keyword>
<gene>
    <name evidence="3" type="ORF">Cdeb_01325</name>
</gene>
<keyword evidence="2" id="KW-1133">Transmembrane helix</keyword>